<dbReference type="KEGG" id="aac:Aaci_0855"/>
<keyword evidence="3" id="KW-1185">Reference proteome</keyword>
<dbReference type="EMBL" id="CP001727">
    <property type="protein sequence ID" value="ACV57895.1"/>
    <property type="molecule type" value="Genomic_DNA"/>
</dbReference>
<evidence type="ECO:0000256" key="1">
    <source>
        <dbReference type="SAM" id="MobiDB-lite"/>
    </source>
</evidence>
<gene>
    <name evidence="2" type="ordered locus">Aaci_0855</name>
</gene>
<dbReference type="HOGENOM" id="CLU_1264706_0_0_9"/>
<proteinExistence type="predicted"/>
<name>C8WUD2_ALIAD</name>
<evidence type="ECO:0000313" key="2">
    <source>
        <dbReference type="EMBL" id="ACV57895.1"/>
    </source>
</evidence>
<sequence>MALQRLAHLDPKGAWSKMKWRILCAWGCVSAASLWLGAGCGAAKDQGAPGASAPAHRPAPTDTSQNSVQNHHILLEPLPQGVRTTEDLYNWLLGQRLAQMDNPAQGEICLDAACKVAATVFSGPAKAKAGRPLALVAFQSRPGWHVLLGPLPQADDPPRQAQTLNAHLRDYPRAQGVCVVESGEIDWYWIEAGHLQIMRQPRT</sequence>
<organism evidence="2 3">
    <name type="scientific">Alicyclobacillus acidocaldarius subsp. acidocaldarius (strain ATCC 27009 / DSM 446 / BCRC 14685 / JCM 5260 / KCTC 1825 / NBRC 15652 / NCIMB 11725 / NRRL B-14509 / 104-IA)</name>
    <name type="common">Bacillus acidocaldarius</name>
    <dbReference type="NCBI Taxonomy" id="521098"/>
    <lineage>
        <taxon>Bacteria</taxon>
        <taxon>Bacillati</taxon>
        <taxon>Bacillota</taxon>
        <taxon>Bacilli</taxon>
        <taxon>Bacillales</taxon>
        <taxon>Alicyclobacillaceae</taxon>
        <taxon>Alicyclobacillus</taxon>
    </lineage>
</organism>
<dbReference type="AlphaFoldDB" id="C8WUD2"/>
<feature type="region of interest" description="Disordered" evidence="1">
    <location>
        <begin position="46"/>
        <end position="66"/>
    </location>
</feature>
<reference evidence="3" key="1">
    <citation type="submission" date="2009-09" db="EMBL/GenBank/DDBJ databases">
        <title>The complete chromosome of Alicyclobacillus acidocaldarius subsp. acidocaldarius DSM 446.</title>
        <authorList>
            <consortium name="US DOE Joint Genome Institute (JGI-PGF)"/>
            <person name="Lucas S."/>
            <person name="Copeland A."/>
            <person name="Lapidus A."/>
            <person name="Glavina del Rio T."/>
            <person name="Dalin E."/>
            <person name="Tice H."/>
            <person name="Bruce D."/>
            <person name="Goodwin L."/>
            <person name="Pitluck S."/>
            <person name="Kyrpides N."/>
            <person name="Mavromatis K."/>
            <person name="Ivanova N."/>
            <person name="Ovchinnikova G."/>
            <person name="Chertkov O."/>
            <person name="Sims D."/>
            <person name="Brettin T."/>
            <person name="Detter J.C."/>
            <person name="Han C."/>
            <person name="Larimer F."/>
            <person name="Land M."/>
            <person name="Hauser L."/>
            <person name="Markowitz V."/>
            <person name="Cheng J.-F."/>
            <person name="Hugenholtz P."/>
            <person name="Woyke T."/>
            <person name="Wu D."/>
            <person name="Pukall R."/>
            <person name="Klenk H.-P."/>
            <person name="Eisen J.A."/>
        </authorList>
    </citation>
    <scope>NUCLEOTIDE SEQUENCE [LARGE SCALE GENOMIC DNA]</scope>
    <source>
        <strain evidence="3">ATCC 27009 / DSM 446 / BCRC 14685 / JCM 5260 / KCTC 1825 / NBRC 15652 / NCIMB 11725 / NRRL B-14509 / 104-IA</strain>
    </source>
</reference>
<dbReference type="Proteomes" id="UP000001917">
    <property type="component" value="Chromosome"/>
</dbReference>
<protein>
    <submittedName>
        <fullName evidence="2">Uncharacterized protein</fullName>
    </submittedName>
</protein>
<accession>C8WUD2</accession>
<evidence type="ECO:0000313" key="3">
    <source>
        <dbReference type="Proteomes" id="UP000001917"/>
    </source>
</evidence>
<reference evidence="2 3" key="2">
    <citation type="journal article" date="2010" name="Stand. Genomic Sci.">
        <title>Complete genome sequence of Alicyclobacillus acidocaldarius type strain (104-IA).</title>
        <authorList>
            <person name="Mavromatis K."/>
            <person name="Sikorski J."/>
            <person name="Lapidus A."/>
            <person name="Glavina Del Rio T."/>
            <person name="Copeland A."/>
            <person name="Tice H."/>
            <person name="Cheng J.F."/>
            <person name="Lucas S."/>
            <person name="Chen F."/>
            <person name="Nolan M."/>
            <person name="Bruce D."/>
            <person name="Goodwin L."/>
            <person name="Pitluck S."/>
            <person name="Ivanova N."/>
            <person name="Ovchinnikova G."/>
            <person name="Pati A."/>
            <person name="Chen A."/>
            <person name="Palaniappan K."/>
            <person name="Land M."/>
            <person name="Hauser L."/>
            <person name="Chang Y.J."/>
            <person name="Jeffries C.D."/>
            <person name="Chain P."/>
            <person name="Meincke L."/>
            <person name="Sims D."/>
            <person name="Chertkov O."/>
            <person name="Han C."/>
            <person name="Brettin T."/>
            <person name="Detter J.C."/>
            <person name="Wahrenburg C."/>
            <person name="Rohde M."/>
            <person name="Pukall R."/>
            <person name="Goker M."/>
            <person name="Bristow J."/>
            <person name="Eisen J.A."/>
            <person name="Markowitz V."/>
            <person name="Hugenholtz P."/>
            <person name="Klenk H.P."/>
            <person name="Kyrpides N.C."/>
        </authorList>
    </citation>
    <scope>NUCLEOTIDE SEQUENCE [LARGE SCALE GENOMIC DNA]</scope>
    <source>
        <strain evidence="3">ATCC 27009 / DSM 446 / BCRC 14685 / JCM 5260 / KCTC 1825 / NBRC 15652 / NCIMB 11725 / NRRL B-14509 / 104-IA</strain>
    </source>
</reference>